<dbReference type="Proteomes" id="UP000054695">
    <property type="component" value="Unassembled WGS sequence"/>
</dbReference>
<dbReference type="OrthoDB" id="5637654at2"/>
<dbReference type="EMBL" id="LNXU01000001">
    <property type="protein sequence ID" value="KTC77757.1"/>
    <property type="molecule type" value="Genomic_DNA"/>
</dbReference>
<reference evidence="3 4" key="1">
    <citation type="submission" date="2015-11" db="EMBL/GenBank/DDBJ databases">
        <title>Genomic analysis of 38 Legionella species identifies large and diverse effector repertoires.</title>
        <authorList>
            <person name="Burstein D."/>
            <person name="Amaro F."/>
            <person name="Zusman T."/>
            <person name="Lifshitz Z."/>
            <person name="Cohen O."/>
            <person name="Gilbert J.A."/>
            <person name="Pupko T."/>
            <person name="Shuman H.A."/>
            <person name="Segal G."/>
        </authorList>
    </citation>
    <scope>NUCLEOTIDE SEQUENCE [LARGE SCALE GENOMIC DNA]</scope>
    <source>
        <strain evidence="3 4">WIGA</strain>
    </source>
</reference>
<evidence type="ECO:0000313" key="4">
    <source>
        <dbReference type="Proteomes" id="UP000054695"/>
    </source>
</evidence>
<feature type="transmembrane region" description="Helical" evidence="1">
    <location>
        <begin position="106"/>
        <end position="127"/>
    </location>
</feature>
<keyword evidence="1" id="KW-0472">Membrane</keyword>
<evidence type="ECO:0000256" key="1">
    <source>
        <dbReference type="SAM" id="Phobius"/>
    </source>
</evidence>
<name>A0A0W0S3X5_LEGBO</name>
<accession>A0A0W0S3X5</accession>
<protein>
    <recommendedName>
        <fullName evidence="2">DUF5638 domain-containing protein</fullName>
    </recommendedName>
</protein>
<dbReference type="Pfam" id="PF18688">
    <property type="entry name" value="DUF5638"/>
    <property type="match status" value="1"/>
</dbReference>
<dbReference type="STRING" id="447.Lboz_0045"/>
<keyword evidence="1" id="KW-1133">Transmembrane helix</keyword>
<feature type="transmembrane region" description="Helical" evidence="1">
    <location>
        <begin position="133"/>
        <end position="154"/>
    </location>
</feature>
<proteinExistence type="predicted"/>
<keyword evidence="4" id="KW-1185">Reference proteome</keyword>
<dbReference type="PATRIC" id="fig|447.4.peg.52"/>
<dbReference type="InterPro" id="IPR040737">
    <property type="entry name" value="DUF5638"/>
</dbReference>
<evidence type="ECO:0000313" key="3">
    <source>
        <dbReference type="EMBL" id="KTC77757.1"/>
    </source>
</evidence>
<gene>
    <name evidence="3" type="ORF">Lboz_0045</name>
</gene>
<keyword evidence="1" id="KW-0812">Transmembrane</keyword>
<sequence length="211" mass="24035">MSSSMEKRLNKCDKKIDALFHGVELNEEIERQLKALKAYYHKLYIDALDDESEKESIKLYELLVLGLESAKNGQLTAEKVLKEIEEIKSLRKTGVVLENILTSLELLFWAALSSTFFSYCVLMAAPLVAVNPFFALAVLSVSCMAAICSIVRFFNCLDEFKSFTPIEEEFEREKNLIRFFKPAISSPEIPPSIVSDHDELQQKERLSLQIS</sequence>
<evidence type="ECO:0000259" key="2">
    <source>
        <dbReference type="Pfam" id="PF18688"/>
    </source>
</evidence>
<dbReference type="AlphaFoldDB" id="A0A0W0S3X5"/>
<feature type="domain" description="DUF5638" evidence="2">
    <location>
        <begin position="3"/>
        <end position="101"/>
    </location>
</feature>
<comment type="caution">
    <text evidence="3">The sequence shown here is derived from an EMBL/GenBank/DDBJ whole genome shotgun (WGS) entry which is preliminary data.</text>
</comment>
<organism evidence="3 4">
    <name type="scientific">Legionella bozemanae</name>
    <name type="common">Fluoribacter bozemanae</name>
    <dbReference type="NCBI Taxonomy" id="447"/>
    <lineage>
        <taxon>Bacteria</taxon>
        <taxon>Pseudomonadati</taxon>
        <taxon>Pseudomonadota</taxon>
        <taxon>Gammaproteobacteria</taxon>
        <taxon>Legionellales</taxon>
        <taxon>Legionellaceae</taxon>
        <taxon>Legionella</taxon>
    </lineage>
</organism>